<comment type="catalytic activity">
    <reaction evidence="1 6">
        <text>7,8-dihydroneopterin = 6-hydroxymethyl-7,8-dihydropterin + glycolaldehyde</text>
        <dbReference type="Rhea" id="RHEA:10540"/>
        <dbReference type="ChEBI" id="CHEBI:17001"/>
        <dbReference type="ChEBI" id="CHEBI:17071"/>
        <dbReference type="ChEBI" id="CHEBI:44841"/>
        <dbReference type="EC" id="4.1.2.25"/>
    </reaction>
</comment>
<evidence type="ECO:0000256" key="1">
    <source>
        <dbReference type="ARBA" id="ARBA00001353"/>
    </source>
</evidence>
<dbReference type="EC" id="4.1.2.25" evidence="6"/>
<protein>
    <recommendedName>
        <fullName evidence="6">7,8-dihydroneopterin aldolase</fullName>
        <ecNumber evidence="6">4.1.2.25</ecNumber>
    </recommendedName>
</protein>
<dbReference type="Proteomes" id="UP001501323">
    <property type="component" value="Unassembled WGS sequence"/>
</dbReference>
<evidence type="ECO:0000259" key="7">
    <source>
        <dbReference type="SMART" id="SM00905"/>
    </source>
</evidence>
<name>A0ABP9DRS6_9GAMM</name>
<dbReference type="InterPro" id="IPR006157">
    <property type="entry name" value="FolB_dom"/>
</dbReference>
<comment type="caution">
    <text evidence="8">The sequence shown here is derived from an EMBL/GenBank/DDBJ whole genome shotgun (WGS) entry which is preliminary data.</text>
</comment>
<dbReference type="Gene3D" id="3.30.1130.10">
    <property type="match status" value="1"/>
</dbReference>
<evidence type="ECO:0000256" key="6">
    <source>
        <dbReference type="RuleBase" id="RU362079"/>
    </source>
</evidence>
<keyword evidence="9" id="KW-1185">Reference proteome</keyword>
<dbReference type="InterPro" id="IPR006156">
    <property type="entry name" value="Dihydroneopterin_aldolase"/>
</dbReference>
<proteinExistence type="inferred from homology"/>
<keyword evidence="5 6" id="KW-0456">Lyase</keyword>
<feature type="domain" description="Dihydroneopterin aldolase/epimerase" evidence="7">
    <location>
        <begin position="23"/>
        <end position="133"/>
    </location>
</feature>
<dbReference type="Pfam" id="PF02152">
    <property type="entry name" value="FolB"/>
    <property type="match status" value="1"/>
</dbReference>
<dbReference type="NCBIfam" id="TIGR00526">
    <property type="entry name" value="folB_dom"/>
    <property type="match status" value="1"/>
</dbReference>
<dbReference type="PANTHER" id="PTHR42844:SF1">
    <property type="entry name" value="DIHYDRONEOPTERIN ALDOLASE 1-RELATED"/>
    <property type="match status" value="1"/>
</dbReference>
<evidence type="ECO:0000313" key="8">
    <source>
        <dbReference type="EMBL" id="GAA4858249.1"/>
    </source>
</evidence>
<dbReference type="NCBIfam" id="TIGR00525">
    <property type="entry name" value="folB"/>
    <property type="match status" value="1"/>
</dbReference>
<organism evidence="8 9">
    <name type="scientific">Luteimonas vadosa</name>
    <dbReference type="NCBI Taxonomy" id="1165507"/>
    <lineage>
        <taxon>Bacteria</taxon>
        <taxon>Pseudomonadati</taxon>
        <taxon>Pseudomonadota</taxon>
        <taxon>Gammaproteobacteria</taxon>
        <taxon>Lysobacterales</taxon>
        <taxon>Lysobacteraceae</taxon>
        <taxon>Luteimonas</taxon>
    </lineage>
</organism>
<reference evidence="9" key="1">
    <citation type="journal article" date="2019" name="Int. J. Syst. Evol. Microbiol.">
        <title>The Global Catalogue of Microorganisms (GCM) 10K type strain sequencing project: providing services to taxonomists for standard genome sequencing and annotation.</title>
        <authorList>
            <consortium name="The Broad Institute Genomics Platform"/>
            <consortium name="The Broad Institute Genome Sequencing Center for Infectious Disease"/>
            <person name="Wu L."/>
            <person name="Ma J."/>
        </authorList>
    </citation>
    <scope>NUCLEOTIDE SEQUENCE [LARGE SCALE GENOMIC DNA]</scope>
    <source>
        <strain evidence="9">JCM 18392</strain>
    </source>
</reference>
<evidence type="ECO:0000256" key="5">
    <source>
        <dbReference type="ARBA" id="ARBA00023239"/>
    </source>
</evidence>
<evidence type="ECO:0000313" key="9">
    <source>
        <dbReference type="Proteomes" id="UP001501323"/>
    </source>
</evidence>
<dbReference type="PANTHER" id="PTHR42844">
    <property type="entry name" value="DIHYDRONEOPTERIN ALDOLASE 1-RELATED"/>
    <property type="match status" value="1"/>
</dbReference>
<dbReference type="EMBL" id="BAABJY010000001">
    <property type="protein sequence ID" value="GAA4858249.1"/>
    <property type="molecule type" value="Genomic_DNA"/>
</dbReference>
<dbReference type="SUPFAM" id="SSF55620">
    <property type="entry name" value="Tetrahydrobiopterin biosynthesis enzymes-like"/>
    <property type="match status" value="1"/>
</dbReference>
<evidence type="ECO:0000256" key="3">
    <source>
        <dbReference type="ARBA" id="ARBA00005708"/>
    </source>
</evidence>
<dbReference type="InterPro" id="IPR043133">
    <property type="entry name" value="GTP-CH-I_C/QueF"/>
</dbReference>
<comment type="function">
    <text evidence="6">Catalyzes the conversion of 7,8-dihydroneopterin to 6-hydroxymethyl-7,8-dihydropterin.</text>
</comment>
<comment type="pathway">
    <text evidence="2 6">Cofactor biosynthesis; tetrahydrofolate biosynthesis; 2-amino-4-hydroxy-6-hydroxymethyl-7,8-dihydropteridine diphosphate from 7,8-dihydroneopterin triphosphate: step 3/4.</text>
</comment>
<accession>A0ABP9DRS6</accession>
<sequence>MSACETGTDMGQGNDDNARADMVFIEGLEIEALIGIYDWERRIRQPLRFDLEMEFDNRKPAASDAIADTLDYKAVSKRLIEYVSQSGFGLVETLAERCAELVLREFDVARVRLKLSKPGAVRGARAVGVAIERRRSGAG</sequence>
<keyword evidence="4 6" id="KW-0289">Folate biosynthesis</keyword>
<dbReference type="SMART" id="SM00905">
    <property type="entry name" value="FolB"/>
    <property type="match status" value="1"/>
</dbReference>
<dbReference type="CDD" id="cd00534">
    <property type="entry name" value="DHNA_DHNTPE"/>
    <property type="match status" value="1"/>
</dbReference>
<gene>
    <name evidence="8" type="primary">folB</name>
    <name evidence="8" type="ORF">GCM10023332_07590</name>
</gene>
<evidence type="ECO:0000256" key="2">
    <source>
        <dbReference type="ARBA" id="ARBA00005013"/>
    </source>
</evidence>
<evidence type="ECO:0000256" key="4">
    <source>
        <dbReference type="ARBA" id="ARBA00022909"/>
    </source>
</evidence>
<comment type="similarity">
    <text evidence="3 6">Belongs to the DHNA family.</text>
</comment>